<reference evidence="1 2" key="1">
    <citation type="submission" date="2011-08" db="EMBL/GenBank/DDBJ databases">
        <authorList>
            <person name="Weinstock G."/>
            <person name="Sodergren E."/>
            <person name="Clifton S."/>
            <person name="Fulton L."/>
            <person name="Fulton B."/>
            <person name="Courtney L."/>
            <person name="Fronick C."/>
            <person name="Harrison M."/>
            <person name="Strong C."/>
            <person name="Farmer C."/>
            <person name="Delahaunty K."/>
            <person name="Markovic C."/>
            <person name="Hall O."/>
            <person name="Minx P."/>
            <person name="Tomlinson C."/>
            <person name="Mitreva M."/>
            <person name="Hou S."/>
            <person name="Chen J."/>
            <person name="Wollam A."/>
            <person name="Pepin K.H."/>
            <person name="Johnson M."/>
            <person name="Bhonagiri V."/>
            <person name="Zhang X."/>
            <person name="Suruliraj S."/>
            <person name="Warren W."/>
            <person name="Chinwalla A."/>
            <person name="Mardis E.R."/>
            <person name="Wilson R.K."/>
        </authorList>
    </citation>
    <scope>NUCLEOTIDE SEQUENCE [LARGE SCALE GENOMIC DNA]</scope>
    <source>
        <strain evidence="1 2">F0432</strain>
    </source>
</reference>
<dbReference type="STRING" id="797473.HMPREF9080_01548"/>
<dbReference type="Proteomes" id="UP000004750">
    <property type="component" value="Unassembled WGS sequence"/>
</dbReference>
<comment type="caution">
    <text evidence="1">The sequence shown here is derived from an EMBL/GenBank/DDBJ whole genome shotgun (WGS) entry which is preliminary data.</text>
</comment>
<evidence type="ECO:0000313" key="1">
    <source>
        <dbReference type="EMBL" id="EHM53889.1"/>
    </source>
</evidence>
<gene>
    <name evidence="1" type="ORF">HMPREF9080_01548</name>
</gene>
<dbReference type="AlphaFoldDB" id="G9ZFK1"/>
<evidence type="ECO:0000313" key="2">
    <source>
        <dbReference type="Proteomes" id="UP000004750"/>
    </source>
</evidence>
<dbReference type="EMBL" id="AGCM01000085">
    <property type="protein sequence ID" value="EHM53889.1"/>
    <property type="molecule type" value="Genomic_DNA"/>
</dbReference>
<dbReference type="HOGENOM" id="CLU_2506636_0_0_6"/>
<organism evidence="1 2">
    <name type="scientific">Cardiobacterium valvarum F0432</name>
    <dbReference type="NCBI Taxonomy" id="797473"/>
    <lineage>
        <taxon>Bacteria</taxon>
        <taxon>Pseudomonadati</taxon>
        <taxon>Pseudomonadota</taxon>
        <taxon>Gammaproteobacteria</taxon>
        <taxon>Cardiobacteriales</taxon>
        <taxon>Cardiobacteriaceae</taxon>
        <taxon>Cardiobacterium</taxon>
    </lineage>
</organism>
<sequence>MGFPYLQIREVRNFTPSLAVCRRVKCGNITSNFHYPTRTSPYWHDAELAQAAFRQQPISCANLLLLQKIIYNRHWTFPIRLLNNA</sequence>
<name>G9ZFK1_9GAMM</name>
<proteinExistence type="predicted"/>
<protein>
    <submittedName>
        <fullName evidence="1">Uncharacterized protein</fullName>
    </submittedName>
</protein>
<accession>G9ZFK1</accession>